<accession>A0ABR4CG17</accession>
<dbReference type="EMBL" id="JAZHXI010000008">
    <property type="protein sequence ID" value="KAL2068910.1"/>
    <property type="molecule type" value="Genomic_DNA"/>
</dbReference>
<evidence type="ECO:0000313" key="2">
    <source>
        <dbReference type="EMBL" id="KAL2068910.1"/>
    </source>
</evidence>
<sequence>MPVAVKGSRTMTSARYLRSNACLRSKDWRRASNCVRQGKAGDQRWRTSDESGRARKAGGMVEVSQD</sequence>
<feature type="compositionally biased region" description="Basic and acidic residues" evidence="1">
    <location>
        <begin position="39"/>
        <end position="53"/>
    </location>
</feature>
<gene>
    <name evidence="2" type="ORF">VTL71DRAFT_15248</name>
</gene>
<organism evidence="2 3">
    <name type="scientific">Oculimacula yallundae</name>
    <dbReference type="NCBI Taxonomy" id="86028"/>
    <lineage>
        <taxon>Eukaryota</taxon>
        <taxon>Fungi</taxon>
        <taxon>Dikarya</taxon>
        <taxon>Ascomycota</taxon>
        <taxon>Pezizomycotina</taxon>
        <taxon>Leotiomycetes</taxon>
        <taxon>Helotiales</taxon>
        <taxon>Ploettnerulaceae</taxon>
        <taxon>Oculimacula</taxon>
    </lineage>
</organism>
<comment type="caution">
    <text evidence="2">The sequence shown here is derived from an EMBL/GenBank/DDBJ whole genome shotgun (WGS) entry which is preliminary data.</text>
</comment>
<keyword evidence="3" id="KW-1185">Reference proteome</keyword>
<proteinExistence type="predicted"/>
<dbReference type="Proteomes" id="UP001595075">
    <property type="component" value="Unassembled WGS sequence"/>
</dbReference>
<reference evidence="2 3" key="1">
    <citation type="journal article" date="2024" name="Commun. Biol.">
        <title>Comparative genomic analysis of thermophilic fungi reveals convergent evolutionary adaptations and gene losses.</title>
        <authorList>
            <person name="Steindorff A.S."/>
            <person name="Aguilar-Pontes M.V."/>
            <person name="Robinson A.J."/>
            <person name="Andreopoulos B."/>
            <person name="LaButti K."/>
            <person name="Kuo A."/>
            <person name="Mondo S."/>
            <person name="Riley R."/>
            <person name="Otillar R."/>
            <person name="Haridas S."/>
            <person name="Lipzen A."/>
            <person name="Grimwood J."/>
            <person name="Schmutz J."/>
            <person name="Clum A."/>
            <person name="Reid I.D."/>
            <person name="Moisan M.C."/>
            <person name="Butler G."/>
            <person name="Nguyen T.T.M."/>
            <person name="Dewar K."/>
            <person name="Conant G."/>
            <person name="Drula E."/>
            <person name="Henrissat B."/>
            <person name="Hansel C."/>
            <person name="Singer S."/>
            <person name="Hutchinson M.I."/>
            <person name="de Vries R.P."/>
            <person name="Natvig D.O."/>
            <person name="Powell A.J."/>
            <person name="Tsang A."/>
            <person name="Grigoriev I.V."/>
        </authorList>
    </citation>
    <scope>NUCLEOTIDE SEQUENCE [LARGE SCALE GENOMIC DNA]</scope>
    <source>
        <strain evidence="2 3">CBS 494.80</strain>
    </source>
</reference>
<name>A0ABR4CG17_9HELO</name>
<evidence type="ECO:0000256" key="1">
    <source>
        <dbReference type="SAM" id="MobiDB-lite"/>
    </source>
</evidence>
<feature type="region of interest" description="Disordered" evidence="1">
    <location>
        <begin position="35"/>
        <end position="66"/>
    </location>
</feature>
<evidence type="ECO:0000313" key="3">
    <source>
        <dbReference type="Proteomes" id="UP001595075"/>
    </source>
</evidence>
<protein>
    <submittedName>
        <fullName evidence="2">Uncharacterized protein</fullName>
    </submittedName>
</protein>